<evidence type="ECO:0000313" key="2">
    <source>
        <dbReference type="Proteomes" id="UP000070160"/>
    </source>
</evidence>
<dbReference type="SUPFAM" id="SSF56507">
    <property type="entry name" value="Methionine synthase activation domain-like"/>
    <property type="match status" value="1"/>
</dbReference>
<comment type="caution">
    <text evidence="1">The sequence shown here is derived from an EMBL/GenBank/DDBJ whole genome shotgun (WGS) entry which is preliminary data.</text>
</comment>
<dbReference type="InterPro" id="IPR037010">
    <property type="entry name" value="VitB12-dep_Met_synth_activ_sf"/>
</dbReference>
<dbReference type="AlphaFoldDB" id="A0A134CEH7"/>
<gene>
    <name evidence="1" type="ORF">HMPREF3182_01289</name>
</gene>
<accession>A0A134CEH7</accession>
<protein>
    <recommendedName>
        <fullName evidence="3">Vitamin B12 dependent methionine synthase, activation domain</fullName>
    </recommendedName>
</protein>
<sequence length="217" mass="23970">MTLYNDPLPTIPMHKLKEFLASRGQNQFHENQLQEACDSIKTVATPQGTFKQVFYDADSHHLLGDHSFEMQSKKLLSLLAHTTMLLAGVITLGNALQNMIDERFLAKDFQQGIALDATATFALQLYLEQFAKTIDEMVHDKHLSIAWCFIPGNGDWPMRQQLDLALAAGGKELGISTTPGGLLLPRKSLAVLFCLRSTENCSTSSCSHCALSNTCNN</sequence>
<proteinExistence type="predicted"/>
<dbReference type="Proteomes" id="UP000070160">
    <property type="component" value="Unassembled WGS sequence"/>
</dbReference>
<evidence type="ECO:0000313" key="1">
    <source>
        <dbReference type="EMBL" id="KXB90534.1"/>
    </source>
</evidence>
<keyword evidence="2" id="KW-1185">Reference proteome</keyword>
<name>A0A134CEH7_9FIRM</name>
<dbReference type="Gene3D" id="3.40.109.40">
    <property type="match status" value="1"/>
</dbReference>
<dbReference type="STRING" id="1588748.HMPREF3182_01289"/>
<evidence type="ECO:0008006" key="3">
    <source>
        <dbReference type="Google" id="ProtNLM"/>
    </source>
</evidence>
<dbReference type="GO" id="GO:0008705">
    <property type="term" value="F:methionine synthase activity"/>
    <property type="evidence" value="ECO:0007669"/>
    <property type="project" value="InterPro"/>
</dbReference>
<dbReference type="RefSeq" id="WP_062486222.1">
    <property type="nucleotide sequence ID" value="NZ_KQ960953.1"/>
</dbReference>
<dbReference type="PATRIC" id="fig|1588748.3.peg.1246"/>
<organism evidence="1 2">
    <name type="scientific">Megasphaera hutchinsoni</name>
    <dbReference type="NCBI Taxonomy" id="1588748"/>
    <lineage>
        <taxon>Bacteria</taxon>
        <taxon>Bacillati</taxon>
        <taxon>Bacillota</taxon>
        <taxon>Negativicutes</taxon>
        <taxon>Veillonellales</taxon>
        <taxon>Veillonellaceae</taxon>
        <taxon>Megasphaera</taxon>
    </lineage>
</organism>
<reference evidence="2" key="1">
    <citation type="submission" date="2016-01" db="EMBL/GenBank/DDBJ databases">
        <authorList>
            <person name="Mitreva M."/>
            <person name="Pepin K.H."/>
            <person name="Mihindukulasuriya K.A."/>
            <person name="Fulton R."/>
            <person name="Fronick C."/>
            <person name="O'Laughlin M."/>
            <person name="Miner T."/>
            <person name="Herter B."/>
            <person name="Rosa B.A."/>
            <person name="Cordes M."/>
            <person name="Tomlinson C."/>
            <person name="Wollam A."/>
            <person name="Palsikar V.B."/>
            <person name="Mardis E.R."/>
            <person name="Wilson R.K."/>
        </authorList>
    </citation>
    <scope>NUCLEOTIDE SEQUENCE [LARGE SCALE GENOMIC DNA]</scope>
    <source>
        <strain evidence="2">KA00182</strain>
    </source>
</reference>
<dbReference type="EMBL" id="LSDT01000046">
    <property type="protein sequence ID" value="KXB90534.1"/>
    <property type="molecule type" value="Genomic_DNA"/>
</dbReference>